<gene>
    <name evidence="2" type="ORF">HK100_012173</name>
</gene>
<name>A0AAD5XHS9_9FUNG</name>
<keyword evidence="1" id="KW-0472">Membrane</keyword>
<dbReference type="AlphaFoldDB" id="A0AAD5XHS9"/>
<evidence type="ECO:0000313" key="3">
    <source>
        <dbReference type="Proteomes" id="UP001211907"/>
    </source>
</evidence>
<keyword evidence="3" id="KW-1185">Reference proteome</keyword>
<accession>A0AAD5XHS9</accession>
<proteinExistence type="predicted"/>
<dbReference type="Proteomes" id="UP001211907">
    <property type="component" value="Unassembled WGS sequence"/>
</dbReference>
<keyword evidence="1" id="KW-0812">Transmembrane</keyword>
<keyword evidence="1" id="KW-1133">Transmembrane helix</keyword>
<feature type="transmembrane region" description="Helical" evidence="1">
    <location>
        <begin position="66"/>
        <end position="89"/>
    </location>
</feature>
<dbReference type="EMBL" id="JADGJH010000843">
    <property type="protein sequence ID" value="KAJ3121966.1"/>
    <property type="molecule type" value="Genomic_DNA"/>
</dbReference>
<organism evidence="2 3">
    <name type="scientific">Physocladia obscura</name>
    <dbReference type="NCBI Taxonomy" id="109957"/>
    <lineage>
        <taxon>Eukaryota</taxon>
        <taxon>Fungi</taxon>
        <taxon>Fungi incertae sedis</taxon>
        <taxon>Chytridiomycota</taxon>
        <taxon>Chytridiomycota incertae sedis</taxon>
        <taxon>Chytridiomycetes</taxon>
        <taxon>Chytridiales</taxon>
        <taxon>Chytriomycetaceae</taxon>
        <taxon>Physocladia</taxon>
    </lineage>
</organism>
<evidence type="ECO:0000256" key="1">
    <source>
        <dbReference type="SAM" id="Phobius"/>
    </source>
</evidence>
<sequence length="102" mass="11477">MNVGDTLQLVINVAGAVLNTLVLMVLMVHYKRLLWGSSTRLNRRVGWLVLASVVYGGFIPSDSHSYGFYAVMTLLALDVVVTPSLILYFKPDIREKAFFWIN</sequence>
<evidence type="ECO:0000313" key="2">
    <source>
        <dbReference type="EMBL" id="KAJ3121966.1"/>
    </source>
</evidence>
<comment type="caution">
    <text evidence="2">The sequence shown here is derived from an EMBL/GenBank/DDBJ whole genome shotgun (WGS) entry which is preliminary data.</text>
</comment>
<reference evidence="2" key="1">
    <citation type="submission" date="2020-05" db="EMBL/GenBank/DDBJ databases">
        <title>Phylogenomic resolution of chytrid fungi.</title>
        <authorList>
            <person name="Stajich J.E."/>
            <person name="Amses K."/>
            <person name="Simmons R."/>
            <person name="Seto K."/>
            <person name="Myers J."/>
            <person name="Bonds A."/>
            <person name="Quandt C.A."/>
            <person name="Barry K."/>
            <person name="Liu P."/>
            <person name="Grigoriev I."/>
            <person name="Longcore J.E."/>
            <person name="James T.Y."/>
        </authorList>
    </citation>
    <scope>NUCLEOTIDE SEQUENCE</scope>
    <source>
        <strain evidence="2">JEL0513</strain>
    </source>
</reference>
<feature type="transmembrane region" description="Helical" evidence="1">
    <location>
        <begin position="6"/>
        <end position="29"/>
    </location>
</feature>
<protein>
    <submittedName>
        <fullName evidence="2">Uncharacterized protein</fullName>
    </submittedName>
</protein>